<protein>
    <submittedName>
        <fullName evidence="1">DUF72 domain-containing protein</fullName>
    </submittedName>
</protein>
<organism evidence="1 2">
    <name type="scientific">Dawidia soli</name>
    <dbReference type="NCBI Taxonomy" id="2782352"/>
    <lineage>
        <taxon>Bacteria</taxon>
        <taxon>Pseudomonadati</taxon>
        <taxon>Bacteroidota</taxon>
        <taxon>Cytophagia</taxon>
        <taxon>Cytophagales</taxon>
        <taxon>Chryseotaleaceae</taxon>
        <taxon>Dawidia</taxon>
    </lineage>
</organism>
<dbReference type="InterPro" id="IPR002763">
    <property type="entry name" value="DUF72"/>
</dbReference>
<accession>A0AAP2D8D7</accession>
<comment type="caution">
    <text evidence="1">The sequence shown here is derived from an EMBL/GenBank/DDBJ whole genome shotgun (WGS) entry which is preliminary data.</text>
</comment>
<evidence type="ECO:0000313" key="2">
    <source>
        <dbReference type="Proteomes" id="UP001319180"/>
    </source>
</evidence>
<dbReference type="InterPro" id="IPR036520">
    <property type="entry name" value="UPF0759_sf"/>
</dbReference>
<dbReference type="Pfam" id="PF01904">
    <property type="entry name" value="DUF72"/>
    <property type="match status" value="1"/>
</dbReference>
<proteinExistence type="predicted"/>
<sequence>MYKTPGTLYIGTSNIVLPGPKATFPEAFRAGSRLHYYSSLFNSLEVNSTFYKLPLAATLEKWAADVPDDFTFTIKLWREITHNRHLTFTPEHIERFMEIAEGVGRKKGCLLIQFPASVTMTSFAWVKEILECVTTLNTSPAWHVCVEFRHASWYAHEAVARLLQRLRISFVLHDMPRSKPPRTVVPGPVVYLRFHGPAGDYKGGYNTPTLHEYATYIGASLKAGQDVYVYFNNTLGDALQNAQCLQTLTGYPAVNDPSTLNRH</sequence>
<dbReference type="PANTHER" id="PTHR30348">
    <property type="entry name" value="UNCHARACTERIZED PROTEIN YECE"/>
    <property type="match status" value="1"/>
</dbReference>
<dbReference type="PANTHER" id="PTHR30348:SF14">
    <property type="entry name" value="BLR8050 PROTEIN"/>
    <property type="match status" value="1"/>
</dbReference>
<reference evidence="1 2" key="1">
    <citation type="submission" date="2021-05" db="EMBL/GenBank/DDBJ databases">
        <title>A Polyphasic approach of four new species of the genus Ohtaekwangia: Ohtaekwangia histidinii sp. nov., Ohtaekwangia cretensis sp. nov., Ohtaekwangia indiensis sp. nov., Ohtaekwangia reichenbachii sp. nov. from diverse environment.</title>
        <authorList>
            <person name="Octaviana S."/>
        </authorList>
    </citation>
    <scope>NUCLEOTIDE SEQUENCE [LARGE SCALE GENOMIC DNA]</scope>
    <source>
        <strain evidence="1 2">PWU37</strain>
    </source>
</reference>
<dbReference type="Proteomes" id="UP001319180">
    <property type="component" value="Unassembled WGS sequence"/>
</dbReference>
<keyword evidence="2" id="KW-1185">Reference proteome</keyword>
<gene>
    <name evidence="1" type="ORF">KK078_05180</name>
</gene>
<dbReference type="RefSeq" id="WP_254089186.1">
    <property type="nucleotide sequence ID" value="NZ_JAHESC010000005.1"/>
</dbReference>
<dbReference type="SUPFAM" id="SSF117396">
    <property type="entry name" value="TM1631-like"/>
    <property type="match status" value="1"/>
</dbReference>
<name>A0AAP2D8D7_9BACT</name>
<dbReference type="AlphaFoldDB" id="A0AAP2D8D7"/>
<evidence type="ECO:0000313" key="1">
    <source>
        <dbReference type="EMBL" id="MBT1685935.1"/>
    </source>
</evidence>
<dbReference type="EMBL" id="JAHESC010000005">
    <property type="protein sequence ID" value="MBT1685935.1"/>
    <property type="molecule type" value="Genomic_DNA"/>
</dbReference>
<dbReference type="Gene3D" id="3.20.20.410">
    <property type="entry name" value="Protein of unknown function UPF0759"/>
    <property type="match status" value="1"/>
</dbReference>